<accession>A0A0B7IJC9</accession>
<organism evidence="1 2">
    <name type="scientific">Capnocytophaga canimorsus</name>
    <dbReference type="NCBI Taxonomy" id="28188"/>
    <lineage>
        <taxon>Bacteria</taxon>
        <taxon>Pseudomonadati</taxon>
        <taxon>Bacteroidota</taxon>
        <taxon>Flavobacteriia</taxon>
        <taxon>Flavobacteriales</taxon>
        <taxon>Flavobacteriaceae</taxon>
        <taxon>Capnocytophaga</taxon>
    </lineage>
</organism>
<evidence type="ECO:0000313" key="2">
    <source>
        <dbReference type="Proteomes" id="UP000039370"/>
    </source>
</evidence>
<name>A0A0B7IJC9_9FLAO</name>
<sequence>MLQIMFLGCIIGTTRVEINKNFICNYLIFNILSKIWIEVFNSKA</sequence>
<dbReference type="AlphaFoldDB" id="A0A0B7IJC9"/>
<dbReference type="EMBL" id="CDOK01000122">
    <property type="protein sequence ID" value="CEN50092.1"/>
    <property type="molecule type" value="Genomic_DNA"/>
</dbReference>
<reference evidence="2" key="1">
    <citation type="submission" date="2015-01" db="EMBL/GenBank/DDBJ databases">
        <authorList>
            <person name="MANFREDI Pablo"/>
        </authorList>
    </citation>
    <scope>NUCLEOTIDE SEQUENCE [LARGE SCALE GENOMIC DNA]</scope>
    <source>
        <strain evidence="2">Cc11</strain>
    </source>
</reference>
<protein>
    <submittedName>
        <fullName evidence="1">Uncharacterized protein</fullName>
    </submittedName>
</protein>
<evidence type="ECO:0000313" key="1">
    <source>
        <dbReference type="EMBL" id="CEN50092.1"/>
    </source>
</evidence>
<gene>
    <name evidence="1" type="ORF">CCAN11_2080003</name>
</gene>
<dbReference type="Proteomes" id="UP000039370">
    <property type="component" value="Unassembled WGS sequence"/>
</dbReference>
<proteinExistence type="predicted"/>